<reference evidence="2" key="2">
    <citation type="submission" date="2021-04" db="EMBL/GenBank/DDBJ databases">
        <authorList>
            <person name="Gilroy R."/>
        </authorList>
    </citation>
    <scope>NUCLEOTIDE SEQUENCE</scope>
    <source>
        <strain evidence="2">5134</strain>
    </source>
</reference>
<dbReference type="Proteomes" id="UP000886844">
    <property type="component" value="Unassembled WGS sequence"/>
</dbReference>
<organism evidence="2 3">
    <name type="scientific">Candidatus Alistipes intestinigallinarum</name>
    <dbReference type="NCBI Taxonomy" id="2838440"/>
    <lineage>
        <taxon>Bacteria</taxon>
        <taxon>Pseudomonadati</taxon>
        <taxon>Bacteroidota</taxon>
        <taxon>Bacteroidia</taxon>
        <taxon>Bacteroidales</taxon>
        <taxon>Rikenellaceae</taxon>
        <taxon>Alistipes</taxon>
    </lineage>
</organism>
<dbReference type="EMBL" id="DXDA01000056">
    <property type="protein sequence ID" value="HIY69082.1"/>
    <property type="molecule type" value="Genomic_DNA"/>
</dbReference>
<protein>
    <submittedName>
        <fullName evidence="2">Uncharacterized protein</fullName>
    </submittedName>
</protein>
<feature type="signal peptide" evidence="1">
    <location>
        <begin position="1"/>
        <end position="16"/>
    </location>
</feature>
<name>A0A9D1Z0D3_9BACT</name>
<dbReference type="AlphaFoldDB" id="A0A9D1Z0D3"/>
<evidence type="ECO:0000313" key="3">
    <source>
        <dbReference type="Proteomes" id="UP000886844"/>
    </source>
</evidence>
<proteinExistence type="predicted"/>
<evidence type="ECO:0000256" key="1">
    <source>
        <dbReference type="SAM" id="SignalP"/>
    </source>
</evidence>
<accession>A0A9D1Z0D3</accession>
<evidence type="ECO:0000313" key="2">
    <source>
        <dbReference type="EMBL" id="HIY69082.1"/>
    </source>
</evidence>
<sequence>MFLAVVALFVALAASAQLPERPIEFKPDTVRHTTPGFTLPDSLAHMSPWKPDYRTMAPLKTKPAVSMTSVVVIQRENLPSRVTVIDNNTLRLGPHFNLSNGQAWNWGPFPNAYLDARTLSFPMPR</sequence>
<feature type="chain" id="PRO_5039446826" evidence="1">
    <location>
        <begin position="17"/>
        <end position="125"/>
    </location>
</feature>
<reference evidence="2" key="1">
    <citation type="journal article" date="2021" name="PeerJ">
        <title>Extensive microbial diversity within the chicken gut microbiome revealed by metagenomics and culture.</title>
        <authorList>
            <person name="Gilroy R."/>
            <person name="Ravi A."/>
            <person name="Getino M."/>
            <person name="Pursley I."/>
            <person name="Horton D.L."/>
            <person name="Alikhan N.F."/>
            <person name="Baker D."/>
            <person name="Gharbi K."/>
            <person name="Hall N."/>
            <person name="Watson M."/>
            <person name="Adriaenssens E.M."/>
            <person name="Foster-Nyarko E."/>
            <person name="Jarju S."/>
            <person name="Secka A."/>
            <person name="Antonio M."/>
            <person name="Oren A."/>
            <person name="Chaudhuri R.R."/>
            <person name="La Ragione R."/>
            <person name="Hildebrand F."/>
            <person name="Pallen M.J."/>
        </authorList>
    </citation>
    <scope>NUCLEOTIDE SEQUENCE</scope>
    <source>
        <strain evidence="2">5134</strain>
    </source>
</reference>
<gene>
    <name evidence="2" type="ORF">H9828_06670</name>
</gene>
<keyword evidence="1" id="KW-0732">Signal</keyword>
<comment type="caution">
    <text evidence="2">The sequence shown here is derived from an EMBL/GenBank/DDBJ whole genome shotgun (WGS) entry which is preliminary data.</text>
</comment>